<protein>
    <submittedName>
        <fullName evidence="1">Uncharacterized protein</fullName>
    </submittedName>
</protein>
<dbReference type="EMBL" id="BARU01029958">
    <property type="protein sequence ID" value="GAH72970.1"/>
    <property type="molecule type" value="Genomic_DNA"/>
</dbReference>
<evidence type="ECO:0000313" key="1">
    <source>
        <dbReference type="EMBL" id="GAH72970.1"/>
    </source>
</evidence>
<proteinExistence type="predicted"/>
<dbReference type="AlphaFoldDB" id="X1IUR3"/>
<organism evidence="1">
    <name type="scientific">marine sediment metagenome</name>
    <dbReference type="NCBI Taxonomy" id="412755"/>
    <lineage>
        <taxon>unclassified sequences</taxon>
        <taxon>metagenomes</taxon>
        <taxon>ecological metagenomes</taxon>
    </lineage>
</organism>
<comment type="caution">
    <text evidence="1">The sequence shown here is derived from an EMBL/GenBank/DDBJ whole genome shotgun (WGS) entry which is preliminary data.</text>
</comment>
<reference evidence="1" key="1">
    <citation type="journal article" date="2014" name="Front. Microbiol.">
        <title>High frequency of phylogenetically diverse reductive dehalogenase-homologous genes in deep subseafloor sedimentary metagenomes.</title>
        <authorList>
            <person name="Kawai M."/>
            <person name="Futagami T."/>
            <person name="Toyoda A."/>
            <person name="Takaki Y."/>
            <person name="Nishi S."/>
            <person name="Hori S."/>
            <person name="Arai W."/>
            <person name="Tsubouchi T."/>
            <person name="Morono Y."/>
            <person name="Uchiyama I."/>
            <person name="Ito T."/>
            <person name="Fujiyama A."/>
            <person name="Inagaki F."/>
            <person name="Takami H."/>
        </authorList>
    </citation>
    <scope>NUCLEOTIDE SEQUENCE</scope>
    <source>
        <strain evidence="1">Expedition CK06-06</strain>
    </source>
</reference>
<name>X1IUR3_9ZZZZ</name>
<accession>X1IUR3</accession>
<gene>
    <name evidence="1" type="ORF">S03H2_47595</name>
</gene>
<sequence>MYDFIKSLVQMALGHDQVEDVTILFKDKHVDDVIRLHQGTRELSIVWIDGEIQDPLYQFWRLQKAQVFSSPAHVIFTGVGPNPAWRDLDVYEGCLFGTVYFLVYDDVTSPGVKPSQRGLYRE</sequence>